<dbReference type="Gene3D" id="3.40.47.10">
    <property type="match status" value="1"/>
</dbReference>
<keyword evidence="2" id="KW-1185">Reference proteome</keyword>
<evidence type="ECO:0000313" key="1">
    <source>
        <dbReference type="EMBL" id="KIK45592.1"/>
    </source>
</evidence>
<name>A0A0D0BHN8_9AGAM</name>
<sequence>MNLHKAIVCHLKVASGLAGVAKCLRMLQHGTISARITLMTLSPRITPLSQERCSTTSEFQIQMEAKVQAEFDAVIGRKAQR</sequence>
<dbReference type="SUPFAM" id="SSF53901">
    <property type="entry name" value="Thiolase-like"/>
    <property type="match status" value="1"/>
</dbReference>
<protein>
    <submittedName>
        <fullName evidence="1">Uncharacterized protein</fullName>
    </submittedName>
</protein>
<dbReference type="AlphaFoldDB" id="A0A0D0BHN8"/>
<reference evidence="1 2" key="1">
    <citation type="submission" date="2014-04" db="EMBL/GenBank/DDBJ databases">
        <authorList>
            <consortium name="DOE Joint Genome Institute"/>
            <person name="Kuo A."/>
            <person name="Ruytinx J."/>
            <person name="Rineau F."/>
            <person name="Colpaert J."/>
            <person name="Kohler A."/>
            <person name="Nagy L.G."/>
            <person name="Floudas D."/>
            <person name="Copeland A."/>
            <person name="Barry K.W."/>
            <person name="Cichocki N."/>
            <person name="Veneault-Fourrey C."/>
            <person name="LaButti K."/>
            <person name="Lindquist E.A."/>
            <person name="Lipzen A."/>
            <person name="Lundell T."/>
            <person name="Morin E."/>
            <person name="Murat C."/>
            <person name="Sun H."/>
            <person name="Tunlid A."/>
            <person name="Henrissat B."/>
            <person name="Grigoriev I.V."/>
            <person name="Hibbett D.S."/>
            <person name="Martin F."/>
            <person name="Nordberg H.P."/>
            <person name="Cantor M.N."/>
            <person name="Hua S.X."/>
        </authorList>
    </citation>
    <scope>NUCLEOTIDE SEQUENCE [LARGE SCALE GENOMIC DNA]</scope>
    <source>
        <strain evidence="1 2">UH-Slu-Lm8-n1</strain>
    </source>
</reference>
<dbReference type="GO" id="GO:0016746">
    <property type="term" value="F:acyltransferase activity"/>
    <property type="evidence" value="ECO:0007669"/>
    <property type="project" value="InterPro"/>
</dbReference>
<proteinExistence type="predicted"/>
<gene>
    <name evidence="1" type="ORF">CY34DRAFT_801352</name>
</gene>
<organism evidence="1 2">
    <name type="scientific">Suillus luteus UH-Slu-Lm8-n1</name>
    <dbReference type="NCBI Taxonomy" id="930992"/>
    <lineage>
        <taxon>Eukaryota</taxon>
        <taxon>Fungi</taxon>
        <taxon>Dikarya</taxon>
        <taxon>Basidiomycota</taxon>
        <taxon>Agaricomycotina</taxon>
        <taxon>Agaricomycetes</taxon>
        <taxon>Agaricomycetidae</taxon>
        <taxon>Boletales</taxon>
        <taxon>Suillineae</taxon>
        <taxon>Suillaceae</taxon>
        <taxon>Suillus</taxon>
    </lineage>
</organism>
<dbReference type="Proteomes" id="UP000054485">
    <property type="component" value="Unassembled WGS sequence"/>
</dbReference>
<dbReference type="EMBL" id="KN835170">
    <property type="protein sequence ID" value="KIK45592.1"/>
    <property type="molecule type" value="Genomic_DNA"/>
</dbReference>
<evidence type="ECO:0000313" key="2">
    <source>
        <dbReference type="Proteomes" id="UP000054485"/>
    </source>
</evidence>
<dbReference type="InParanoid" id="A0A0D0BHN8"/>
<accession>A0A0D0BHN8</accession>
<dbReference type="HOGENOM" id="CLU_2575450_0_0_1"/>
<reference evidence="2" key="2">
    <citation type="submission" date="2015-01" db="EMBL/GenBank/DDBJ databases">
        <title>Evolutionary Origins and Diversification of the Mycorrhizal Mutualists.</title>
        <authorList>
            <consortium name="DOE Joint Genome Institute"/>
            <consortium name="Mycorrhizal Genomics Consortium"/>
            <person name="Kohler A."/>
            <person name="Kuo A."/>
            <person name="Nagy L.G."/>
            <person name="Floudas D."/>
            <person name="Copeland A."/>
            <person name="Barry K.W."/>
            <person name="Cichocki N."/>
            <person name="Veneault-Fourrey C."/>
            <person name="LaButti K."/>
            <person name="Lindquist E.A."/>
            <person name="Lipzen A."/>
            <person name="Lundell T."/>
            <person name="Morin E."/>
            <person name="Murat C."/>
            <person name="Riley R."/>
            <person name="Ohm R."/>
            <person name="Sun H."/>
            <person name="Tunlid A."/>
            <person name="Henrissat B."/>
            <person name="Grigoriev I.V."/>
            <person name="Hibbett D.S."/>
            <person name="Martin F."/>
        </authorList>
    </citation>
    <scope>NUCLEOTIDE SEQUENCE [LARGE SCALE GENOMIC DNA]</scope>
    <source>
        <strain evidence="2">UH-Slu-Lm8-n1</strain>
    </source>
</reference>
<dbReference type="InterPro" id="IPR016039">
    <property type="entry name" value="Thiolase-like"/>
</dbReference>
<dbReference type="OrthoDB" id="329835at2759"/>